<reference evidence="2" key="2">
    <citation type="submission" date="2017-09" db="EMBL/GenBank/DDBJ databases">
        <authorList>
            <person name="Ehlers B."/>
            <person name="Leendertz F.H."/>
        </authorList>
    </citation>
    <scope>NUCLEOTIDE SEQUENCE</scope>
    <source>
        <strain evidence="2">MAVP-26</strain>
    </source>
</reference>
<evidence type="ECO:0000313" key="3">
    <source>
        <dbReference type="EMBL" id="OQJ94293.1"/>
    </source>
</evidence>
<reference evidence="3 4" key="1">
    <citation type="submission" date="2015-08" db="EMBL/GenBank/DDBJ databases">
        <title>Draft Genome Sequences of Vibrio parahaemolyticus Strains.</title>
        <authorList>
            <person name="Gonzalez-Escalona N."/>
            <person name="DePaola A."/>
        </authorList>
    </citation>
    <scope>NUCLEOTIDE SEQUENCE [LARGE SCALE GENOMIC DNA]</scope>
    <source>
        <strain evidence="3 4">CFSAN001621</strain>
    </source>
</reference>
<dbReference type="GO" id="GO:0004519">
    <property type="term" value="F:endonuclease activity"/>
    <property type="evidence" value="ECO:0007669"/>
    <property type="project" value="UniProtKB-KW"/>
</dbReference>
<dbReference type="Gene3D" id="1.10.30.50">
    <property type="match status" value="1"/>
</dbReference>
<evidence type="ECO:0000259" key="1">
    <source>
        <dbReference type="Pfam" id="PF01844"/>
    </source>
</evidence>
<dbReference type="InterPro" id="IPR002711">
    <property type="entry name" value="HNH"/>
</dbReference>
<dbReference type="AlphaFoldDB" id="A0A249W506"/>
<dbReference type="Proteomes" id="UP000191946">
    <property type="component" value="Unassembled WGS sequence"/>
</dbReference>
<dbReference type="EMBL" id="CP023248">
    <property type="protein sequence ID" value="ASZ51855.1"/>
    <property type="molecule type" value="Genomic_DNA"/>
</dbReference>
<evidence type="ECO:0000313" key="2">
    <source>
        <dbReference type="EMBL" id="ASZ51855.1"/>
    </source>
</evidence>
<dbReference type="Pfam" id="PF01844">
    <property type="entry name" value="HNH"/>
    <property type="match status" value="1"/>
</dbReference>
<dbReference type="GO" id="GO:0003676">
    <property type="term" value="F:nucleic acid binding"/>
    <property type="evidence" value="ECO:0007669"/>
    <property type="project" value="InterPro"/>
</dbReference>
<keyword evidence="2" id="KW-0540">Nuclease</keyword>
<dbReference type="GO" id="GO:0008270">
    <property type="term" value="F:zinc ion binding"/>
    <property type="evidence" value="ECO:0007669"/>
    <property type="project" value="InterPro"/>
</dbReference>
<keyword evidence="2" id="KW-0378">Hydrolase</keyword>
<dbReference type="RefSeq" id="WP_005500226.1">
    <property type="nucleotide sequence ID" value="NZ_CP023248.2"/>
</dbReference>
<evidence type="ECO:0000313" key="4">
    <source>
        <dbReference type="Proteomes" id="UP000191946"/>
    </source>
</evidence>
<keyword evidence="2" id="KW-0255">Endonuclease</keyword>
<accession>A0A249W506</accession>
<name>A0A249W506_VIBPH</name>
<dbReference type="InterPro" id="IPR003615">
    <property type="entry name" value="HNH_nuc"/>
</dbReference>
<keyword evidence="4" id="KW-1185">Reference proteome</keyword>
<sequence length="258" mass="29546">MKEINDNELKLLKYLIEICQRGKVIAGDPRTYVSYGEVLEKMDFPNDGRTVGDSLNKHAMGGLAHWLAKEGLPAITGLIIYSLKSTQRPGMPAETYFTFHGREDMDFAWHKQQIQIACDCNWVDELNRRNIDIDNEFSYADEITEPTSVVEGSKKTITVNAYERSTFARNECIRLKGDSCIVCGFNFGKFYGEKAEGFIHVHHLVPLHEINEEYEVDPEEHLVPVCPNCHAMLHRKDPPSIEKLRDEINFQTILNRGK</sequence>
<dbReference type="CDD" id="cd00085">
    <property type="entry name" value="HNHc"/>
    <property type="match status" value="1"/>
</dbReference>
<organism evidence="2">
    <name type="scientific">Vibrio parahaemolyticus</name>
    <dbReference type="NCBI Taxonomy" id="670"/>
    <lineage>
        <taxon>Bacteria</taxon>
        <taxon>Pseudomonadati</taxon>
        <taxon>Pseudomonadota</taxon>
        <taxon>Gammaproteobacteria</taxon>
        <taxon>Vibrionales</taxon>
        <taxon>Vibrionaceae</taxon>
        <taxon>Vibrio</taxon>
    </lineage>
</organism>
<proteinExistence type="predicted"/>
<feature type="domain" description="HNH" evidence="1">
    <location>
        <begin position="180"/>
        <end position="235"/>
    </location>
</feature>
<gene>
    <name evidence="3" type="ORF">AKG60_28210</name>
    <name evidence="2" type="ORF">YA91_15485</name>
</gene>
<protein>
    <submittedName>
        <fullName evidence="2">HNH endonuclease</fullName>
    </submittedName>
</protein>
<dbReference type="EMBL" id="LHQV01000046">
    <property type="protein sequence ID" value="OQJ94293.1"/>
    <property type="molecule type" value="Genomic_DNA"/>
</dbReference>